<protein>
    <submittedName>
        <fullName evidence="1">Uncharacterized protein</fullName>
    </submittedName>
</protein>
<sequence>MARKAETTFTASVHRHLPLGVHREKMNNPYRSGTADVWYSGQKDLWVEYKFIPALPKRKETMITLDLSENQKIWLRERYAEGRHVAVICGCKTGGVLFTDLNWEEPIQTSVFVARTVTRQVLAKWLLDHTGEVNHGTPEAPSRASVIR</sequence>
<gene>
    <name evidence="1" type="ORF">UFOVP121_25</name>
    <name evidence="2" type="ORF">UFOVP277_30</name>
</gene>
<proteinExistence type="predicted"/>
<accession>A0A6J5LC45</accession>
<evidence type="ECO:0000313" key="1">
    <source>
        <dbReference type="EMBL" id="CAB4130687.1"/>
    </source>
</evidence>
<reference evidence="1" key="1">
    <citation type="submission" date="2020-04" db="EMBL/GenBank/DDBJ databases">
        <authorList>
            <person name="Chiriac C."/>
            <person name="Salcher M."/>
            <person name="Ghai R."/>
            <person name="Kavagutti S V."/>
        </authorList>
    </citation>
    <scope>NUCLEOTIDE SEQUENCE</scope>
</reference>
<organism evidence="1">
    <name type="scientific">uncultured Caudovirales phage</name>
    <dbReference type="NCBI Taxonomy" id="2100421"/>
    <lineage>
        <taxon>Viruses</taxon>
        <taxon>Duplodnaviria</taxon>
        <taxon>Heunggongvirae</taxon>
        <taxon>Uroviricota</taxon>
        <taxon>Caudoviricetes</taxon>
        <taxon>Peduoviridae</taxon>
        <taxon>Maltschvirus</taxon>
        <taxon>Maltschvirus maltsch</taxon>
    </lineage>
</organism>
<evidence type="ECO:0000313" key="2">
    <source>
        <dbReference type="EMBL" id="CAB4134897.1"/>
    </source>
</evidence>
<dbReference type="EMBL" id="LR796293">
    <property type="protein sequence ID" value="CAB4134897.1"/>
    <property type="molecule type" value="Genomic_DNA"/>
</dbReference>
<dbReference type="EMBL" id="LR796243">
    <property type="protein sequence ID" value="CAB4130687.1"/>
    <property type="molecule type" value="Genomic_DNA"/>
</dbReference>
<name>A0A6J5LC45_9CAUD</name>